<comment type="caution">
    <text evidence="13">The sequence shown here is derived from an EMBL/GenBank/DDBJ whole genome shotgun (WGS) entry which is preliminary data.</text>
</comment>
<dbReference type="GO" id="GO:0005975">
    <property type="term" value="P:carbohydrate metabolic process"/>
    <property type="evidence" value="ECO:0007669"/>
    <property type="project" value="InterPro"/>
</dbReference>
<evidence type="ECO:0000256" key="6">
    <source>
        <dbReference type="ARBA" id="ARBA00022692"/>
    </source>
</evidence>
<dbReference type="SUPFAM" id="SSF53448">
    <property type="entry name" value="Nucleotide-diphospho-sugar transferases"/>
    <property type="match status" value="1"/>
</dbReference>
<sequence>MFNRAILFNIGFKEVQKFNNYQCFIFHDVDLLPEDDNNMYSCPTSPRHMCPAVDKFHYRLPYHYIFGGVEAIWKEHFEKVNGFSNKYWGWGGEDDDLYHRCIANGLRVTRPSMETGRYKMLKEHHYAEGKKNEKRTRELLNDVVPRMKSDGLNTLKYNLLDTVIYPLYTHIKVEVDPAVV</sequence>
<dbReference type="PRINTS" id="PR02050">
    <property type="entry name" value="B14GALTRFASE"/>
</dbReference>
<comment type="subcellular location">
    <subcellularLocation>
        <location evidence="1">Membrane</location>
        <topology evidence="1">Single-pass type II membrane protein</topology>
    </subcellularLocation>
</comment>
<evidence type="ECO:0000256" key="1">
    <source>
        <dbReference type="ARBA" id="ARBA00004606"/>
    </source>
</evidence>
<keyword evidence="7" id="KW-0735">Signal-anchor</keyword>
<evidence type="ECO:0000256" key="10">
    <source>
        <dbReference type="ARBA" id="ARBA00023180"/>
    </source>
</evidence>
<evidence type="ECO:0000256" key="4">
    <source>
        <dbReference type="ARBA" id="ARBA00022676"/>
    </source>
</evidence>
<organism evidence="13 14">
    <name type="scientific">Paramuricea clavata</name>
    <name type="common">Red gorgonian</name>
    <name type="synonym">Violescent sea-whip</name>
    <dbReference type="NCBI Taxonomy" id="317549"/>
    <lineage>
        <taxon>Eukaryota</taxon>
        <taxon>Metazoa</taxon>
        <taxon>Cnidaria</taxon>
        <taxon>Anthozoa</taxon>
        <taxon>Octocorallia</taxon>
        <taxon>Malacalcyonacea</taxon>
        <taxon>Plexauridae</taxon>
        <taxon>Paramuricea</taxon>
    </lineage>
</organism>
<comment type="pathway">
    <text evidence="2">Protein modification; protein glycosylation.</text>
</comment>
<dbReference type="PANTHER" id="PTHR19300:SF57">
    <property type="entry name" value="BETA-1,4-N-ACETYLGALACTOSAMINYLTRANSFERASE"/>
    <property type="match status" value="1"/>
</dbReference>
<evidence type="ECO:0000256" key="2">
    <source>
        <dbReference type="ARBA" id="ARBA00004922"/>
    </source>
</evidence>
<protein>
    <submittedName>
        <fullName evidence="13">Beta-1,4-N-acetylgalactosaminyltransferase bre-4-like</fullName>
    </submittedName>
</protein>
<evidence type="ECO:0000256" key="9">
    <source>
        <dbReference type="ARBA" id="ARBA00023136"/>
    </source>
</evidence>
<dbReference type="GO" id="GO:0005794">
    <property type="term" value="C:Golgi apparatus"/>
    <property type="evidence" value="ECO:0007669"/>
    <property type="project" value="TreeGrafter"/>
</dbReference>
<keyword evidence="6" id="KW-0812">Transmembrane</keyword>
<dbReference type="AlphaFoldDB" id="A0A6S7HXX4"/>
<keyword evidence="4" id="KW-0328">Glycosyltransferase</keyword>
<accession>A0A6S7HXX4</accession>
<evidence type="ECO:0000256" key="3">
    <source>
        <dbReference type="ARBA" id="ARBA00005735"/>
    </source>
</evidence>
<dbReference type="EMBL" id="CACRXK020007070">
    <property type="protein sequence ID" value="CAB4011215.1"/>
    <property type="molecule type" value="Genomic_DNA"/>
</dbReference>
<keyword evidence="9" id="KW-0472">Membrane</keyword>
<name>A0A6S7HXX4_PARCT</name>
<proteinExistence type="inferred from homology"/>
<keyword evidence="8" id="KW-1133">Transmembrane helix</keyword>
<feature type="domain" description="Galactosyltransferase N-terminal" evidence="12">
    <location>
        <begin position="1"/>
        <end position="43"/>
    </location>
</feature>
<dbReference type="OrthoDB" id="10016069at2759"/>
<dbReference type="Pfam" id="PF02709">
    <property type="entry name" value="Glyco_transf_7C"/>
    <property type="match status" value="1"/>
</dbReference>
<dbReference type="Gene3D" id="3.90.550.10">
    <property type="entry name" value="Spore Coat Polysaccharide Biosynthesis Protein SpsA, Chain A"/>
    <property type="match status" value="1"/>
</dbReference>
<keyword evidence="10" id="KW-0325">Glycoprotein</keyword>
<dbReference type="InterPro" id="IPR027995">
    <property type="entry name" value="Galactosyl_T_N"/>
</dbReference>
<evidence type="ECO:0000256" key="8">
    <source>
        <dbReference type="ARBA" id="ARBA00022989"/>
    </source>
</evidence>
<keyword evidence="5" id="KW-0808">Transferase</keyword>
<dbReference type="Pfam" id="PF13733">
    <property type="entry name" value="Glyco_transf_7N"/>
    <property type="match status" value="1"/>
</dbReference>
<keyword evidence="14" id="KW-1185">Reference proteome</keyword>
<dbReference type="PANTHER" id="PTHR19300">
    <property type="entry name" value="BETA-1,4-GALACTOSYLTRANSFERASE"/>
    <property type="match status" value="1"/>
</dbReference>
<dbReference type="Proteomes" id="UP001152795">
    <property type="component" value="Unassembled WGS sequence"/>
</dbReference>
<evidence type="ECO:0000313" key="14">
    <source>
        <dbReference type="Proteomes" id="UP001152795"/>
    </source>
</evidence>
<dbReference type="GO" id="GO:0008378">
    <property type="term" value="F:galactosyltransferase activity"/>
    <property type="evidence" value="ECO:0007669"/>
    <property type="project" value="TreeGrafter"/>
</dbReference>
<comment type="similarity">
    <text evidence="3">Belongs to the glycosyltransferase 7 family.</text>
</comment>
<evidence type="ECO:0000259" key="11">
    <source>
        <dbReference type="Pfam" id="PF02709"/>
    </source>
</evidence>
<dbReference type="UniPathway" id="UPA00378"/>
<gene>
    <name evidence="13" type="ORF">PACLA_8A064589</name>
</gene>
<dbReference type="GO" id="GO:0016020">
    <property type="term" value="C:membrane"/>
    <property type="evidence" value="ECO:0007669"/>
    <property type="project" value="UniProtKB-SubCell"/>
</dbReference>
<evidence type="ECO:0000256" key="7">
    <source>
        <dbReference type="ARBA" id="ARBA00022968"/>
    </source>
</evidence>
<evidence type="ECO:0000256" key="5">
    <source>
        <dbReference type="ARBA" id="ARBA00022679"/>
    </source>
</evidence>
<evidence type="ECO:0000313" key="13">
    <source>
        <dbReference type="EMBL" id="CAB4011215.1"/>
    </source>
</evidence>
<feature type="domain" description="Galactosyltransferase C-terminal" evidence="11">
    <location>
        <begin position="47"/>
        <end position="124"/>
    </location>
</feature>
<dbReference type="InterPro" id="IPR027791">
    <property type="entry name" value="Galactosyl_T_C"/>
</dbReference>
<reference evidence="13" key="1">
    <citation type="submission" date="2020-04" db="EMBL/GenBank/DDBJ databases">
        <authorList>
            <person name="Alioto T."/>
            <person name="Alioto T."/>
            <person name="Gomez Garrido J."/>
        </authorList>
    </citation>
    <scope>NUCLEOTIDE SEQUENCE</scope>
    <source>
        <strain evidence="13">A484AB</strain>
    </source>
</reference>
<dbReference type="InterPro" id="IPR029044">
    <property type="entry name" value="Nucleotide-diphossugar_trans"/>
</dbReference>
<dbReference type="InterPro" id="IPR003859">
    <property type="entry name" value="Galactosyl_T"/>
</dbReference>
<evidence type="ECO:0000259" key="12">
    <source>
        <dbReference type="Pfam" id="PF13733"/>
    </source>
</evidence>